<comment type="function">
    <text evidence="7">Nucleoside triphosphate pyrophosphatase that hydrolyzes 7-methyl-GTP (m(7)GTP). May have a dual role in cell division arrest and in preventing the incorporation of modified nucleotides into cellular nucleic acids.</text>
</comment>
<comment type="catalytic activity">
    <reaction evidence="6">
        <text>N(7)-methyl-GTP + H2O = N(7)-methyl-GMP + diphosphate + H(+)</text>
        <dbReference type="Rhea" id="RHEA:58744"/>
        <dbReference type="ChEBI" id="CHEBI:15377"/>
        <dbReference type="ChEBI" id="CHEBI:15378"/>
        <dbReference type="ChEBI" id="CHEBI:33019"/>
        <dbReference type="ChEBI" id="CHEBI:58285"/>
        <dbReference type="ChEBI" id="CHEBI:87133"/>
    </reaction>
</comment>
<gene>
    <name evidence="10" type="ORF">E5Q11_06910</name>
</gene>
<dbReference type="GO" id="GO:0036221">
    <property type="term" value="F:UTP diphosphatase activity"/>
    <property type="evidence" value="ECO:0007669"/>
    <property type="project" value="RHEA"/>
</dbReference>
<dbReference type="FunFam" id="3.90.950.10:FF:000005">
    <property type="entry name" value="7-methyl-GTP pyrophosphatase"/>
    <property type="match status" value="1"/>
</dbReference>
<keyword evidence="3 9" id="KW-0963">Cytoplasm</keyword>
<dbReference type="EMBL" id="SRPF01000002">
    <property type="protein sequence ID" value="TGN40018.1"/>
    <property type="molecule type" value="Genomic_DNA"/>
</dbReference>
<proteinExistence type="inferred from homology"/>
<dbReference type="NCBIfam" id="TIGR00172">
    <property type="entry name" value="maf"/>
    <property type="match status" value="1"/>
</dbReference>
<comment type="catalytic activity">
    <reaction evidence="9">
        <text>dTTP + H2O = dTMP + diphosphate + H(+)</text>
        <dbReference type="Rhea" id="RHEA:28534"/>
        <dbReference type="ChEBI" id="CHEBI:15377"/>
        <dbReference type="ChEBI" id="CHEBI:15378"/>
        <dbReference type="ChEBI" id="CHEBI:33019"/>
        <dbReference type="ChEBI" id="CHEBI:37568"/>
        <dbReference type="ChEBI" id="CHEBI:63528"/>
        <dbReference type="EC" id="3.6.1.9"/>
    </reaction>
</comment>
<dbReference type="Gene3D" id="3.90.950.10">
    <property type="match status" value="1"/>
</dbReference>
<keyword evidence="4 9" id="KW-0378">Hydrolase</keyword>
<evidence type="ECO:0000256" key="5">
    <source>
        <dbReference type="ARBA" id="ARBA00023080"/>
    </source>
</evidence>
<evidence type="ECO:0000256" key="3">
    <source>
        <dbReference type="ARBA" id="ARBA00022490"/>
    </source>
</evidence>
<evidence type="ECO:0000256" key="7">
    <source>
        <dbReference type="ARBA" id="ARBA00053369"/>
    </source>
</evidence>
<keyword evidence="5 9" id="KW-0546">Nucleotide metabolism</keyword>
<comment type="similarity">
    <text evidence="9">Belongs to the Maf family. YhdE subfamily.</text>
</comment>
<comment type="function">
    <text evidence="9">Nucleoside triphosphate pyrophosphatase that hydrolyzes dTTP and UTP. May have a dual role in cell division arrest and in preventing the incorporation of modified nucleotides into cellular nucleic acids.</text>
</comment>
<accession>A0A4Z1BZ77</accession>
<dbReference type="Proteomes" id="UP000298325">
    <property type="component" value="Unassembled WGS sequence"/>
</dbReference>
<feature type="site" description="Important for substrate specificity" evidence="9">
    <location>
        <position position="152"/>
    </location>
</feature>
<organism evidence="10 11">
    <name type="scientific">Marinobacter confluentis</name>
    <dbReference type="NCBI Taxonomy" id="1697557"/>
    <lineage>
        <taxon>Bacteria</taxon>
        <taxon>Pseudomonadati</taxon>
        <taxon>Pseudomonadota</taxon>
        <taxon>Gammaproteobacteria</taxon>
        <taxon>Pseudomonadales</taxon>
        <taxon>Marinobacteraceae</taxon>
        <taxon>Marinobacter</taxon>
    </lineage>
</organism>
<comment type="similarity">
    <text evidence="8">Belongs to the Maf family. YceF subfamily.</text>
</comment>
<feature type="active site" description="Proton acceptor" evidence="9">
    <location>
        <position position="69"/>
    </location>
</feature>
<dbReference type="AlphaFoldDB" id="A0A4Z1BZ77"/>
<comment type="caution">
    <text evidence="9">Lacks conserved residue(s) required for the propagation of feature annotation.</text>
</comment>
<comment type="caution">
    <text evidence="10">The sequence shown here is derived from an EMBL/GenBank/DDBJ whole genome shotgun (WGS) entry which is preliminary data.</text>
</comment>
<dbReference type="SUPFAM" id="SSF52972">
    <property type="entry name" value="ITPase-like"/>
    <property type="match status" value="1"/>
</dbReference>
<keyword evidence="11" id="KW-1185">Reference proteome</keyword>
<dbReference type="HAMAP" id="MF_00528">
    <property type="entry name" value="Maf"/>
    <property type="match status" value="1"/>
</dbReference>
<dbReference type="EC" id="3.6.1.9" evidence="9"/>
<evidence type="ECO:0000313" key="11">
    <source>
        <dbReference type="Proteomes" id="UP000298325"/>
    </source>
</evidence>
<comment type="catalytic activity">
    <reaction evidence="9">
        <text>UTP + H2O = UMP + diphosphate + H(+)</text>
        <dbReference type="Rhea" id="RHEA:29395"/>
        <dbReference type="ChEBI" id="CHEBI:15377"/>
        <dbReference type="ChEBI" id="CHEBI:15378"/>
        <dbReference type="ChEBI" id="CHEBI:33019"/>
        <dbReference type="ChEBI" id="CHEBI:46398"/>
        <dbReference type="ChEBI" id="CHEBI:57865"/>
        <dbReference type="EC" id="3.6.1.9"/>
    </reaction>
</comment>
<dbReference type="CDD" id="cd00555">
    <property type="entry name" value="Maf"/>
    <property type="match status" value="1"/>
</dbReference>
<evidence type="ECO:0000256" key="6">
    <source>
        <dbReference type="ARBA" id="ARBA00050213"/>
    </source>
</evidence>
<evidence type="ECO:0000313" key="10">
    <source>
        <dbReference type="EMBL" id="TGN40018.1"/>
    </source>
</evidence>
<dbReference type="GO" id="GO:0009117">
    <property type="term" value="P:nucleotide metabolic process"/>
    <property type="evidence" value="ECO:0007669"/>
    <property type="project" value="UniProtKB-KW"/>
</dbReference>
<dbReference type="PANTHER" id="PTHR43213:SF5">
    <property type="entry name" value="BIFUNCTIONAL DTTP_UTP PYROPHOSPHATASE_METHYLTRANSFERASE PROTEIN-RELATED"/>
    <property type="match status" value="1"/>
</dbReference>
<dbReference type="PANTHER" id="PTHR43213">
    <property type="entry name" value="BIFUNCTIONAL DTTP/UTP PYROPHOSPHATASE/METHYLTRANSFERASE PROTEIN-RELATED"/>
    <property type="match status" value="1"/>
</dbReference>
<name>A0A4Z1BZ77_9GAMM</name>
<protein>
    <recommendedName>
        <fullName evidence="9">dTTP/UTP pyrophosphatase</fullName>
        <shortName evidence="9">dTTPase/UTPase</shortName>
        <ecNumber evidence="9">3.6.1.9</ecNumber>
    </recommendedName>
    <alternativeName>
        <fullName evidence="9">Nucleoside triphosphate pyrophosphatase</fullName>
    </alternativeName>
    <alternativeName>
        <fullName evidence="9">Nucleotide pyrophosphatase</fullName>
        <shortName evidence="9">Nucleotide PPase</shortName>
    </alternativeName>
</protein>
<comment type="cofactor">
    <cofactor evidence="1 9">
        <name>a divalent metal cation</name>
        <dbReference type="ChEBI" id="CHEBI:60240"/>
    </cofactor>
</comment>
<dbReference type="PIRSF" id="PIRSF006305">
    <property type="entry name" value="Maf"/>
    <property type="match status" value="1"/>
</dbReference>
<evidence type="ECO:0000256" key="8">
    <source>
        <dbReference type="ARBA" id="ARBA00060749"/>
    </source>
</evidence>
<evidence type="ECO:0000256" key="1">
    <source>
        <dbReference type="ARBA" id="ARBA00001968"/>
    </source>
</evidence>
<sequence>MRSIILASASPRRAELLRQMGVEFEVRPADIDETPGPDEQPGDYVLRLASEKALAVSRLAPEAIVLGSDTSVVIDQRILGKPATADEAATMLELLSARSHQVMTAVATAVEGFAEACLVTTHVHFRALRPDEIAAYVRSGDPMDKAGSYGIQGRGGIFVESLQGSYSAVVGLPLRETADLLARAGYPVWTTWQPGQESLNE</sequence>
<evidence type="ECO:0000256" key="9">
    <source>
        <dbReference type="HAMAP-Rule" id="MF_00528"/>
    </source>
</evidence>
<comment type="subcellular location">
    <subcellularLocation>
        <location evidence="2 9">Cytoplasm</location>
    </subcellularLocation>
</comment>
<reference evidence="10 11" key="1">
    <citation type="submission" date="2019-04" db="EMBL/GenBank/DDBJ databases">
        <authorList>
            <person name="Park S."/>
            <person name="Yoon J.-H."/>
        </authorList>
    </citation>
    <scope>NUCLEOTIDE SEQUENCE [LARGE SCALE GENOMIC DNA]</scope>
    <source>
        <strain evidence="10 11">HJM-18</strain>
    </source>
</reference>
<dbReference type="OrthoDB" id="9807767at2"/>
<dbReference type="Pfam" id="PF02545">
    <property type="entry name" value="Maf"/>
    <property type="match status" value="1"/>
</dbReference>
<dbReference type="InterPro" id="IPR003697">
    <property type="entry name" value="Maf-like"/>
</dbReference>
<dbReference type="InterPro" id="IPR029001">
    <property type="entry name" value="ITPase-like_fam"/>
</dbReference>
<dbReference type="GO" id="GO:0036218">
    <property type="term" value="F:dTTP diphosphatase activity"/>
    <property type="evidence" value="ECO:0007669"/>
    <property type="project" value="RHEA"/>
</dbReference>
<evidence type="ECO:0000256" key="2">
    <source>
        <dbReference type="ARBA" id="ARBA00004496"/>
    </source>
</evidence>
<dbReference type="RefSeq" id="WP_135802681.1">
    <property type="nucleotide sequence ID" value="NZ_SRPF01000002.1"/>
</dbReference>
<dbReference type="GO" id="GO:0005737">
    <property type="term" value="C:cytoplasm"/>
    <property type="evidence" value="ECO:0007669"/>
    <property type="project" value="UniProtKB-SubCell"/>
</dbReference>
<evidence type="ECO:0000256" key="4">
    <source>
        <dbReference type="ARBA" id="ARBA00022801"/>
    </source>
</evidence>
<feature type="site" description="Important for substrate specificity" evidence="9">
    <location>
        <position position="12"/>
    </location>
</feature>
<feature type="site" description="Important for substrate specificity" evidence="9">
    <location>
        <position position="70"/>
    </location>
</feature>